<dbReference type="PANTHER" id="PTHR43429">
    <property type="entry name" value="PYRIDINE NUCLEOTIDE-DISULFIDE OXIDOREDUCTASE DOMAIN-CONTAINING"/>
    <property type="match status" value="1"/>
</dbReference>
<geneLocation type="plasmid" evidence="8">
    <name>pMG828-4</name>
</geneLocation>
<dbReference type="InterPro" id="IPR016156">
    <property type="entry name" value="FAD/NAD-linked_Rdtase_dimer_sf"/>
</dbReference>
<evidence type="ECO:0000256" key="2">
    <source>
        <dbReference type="ARBA" id="ARBA00009130"/>
    </source>
</evidence>
<dbReference type="PROSITE" id="PS50206">
    <property type="entry name" value="RHODANESE_3"/>
    <property type="match status" value="1"/>
</dbReference>
<name>A0A1L8_ECOLX</name>
<evidence type="ECO:0000256" key="3">
    <source>
        <dbReference type="ARBA" id="ARBA00022630"/>
    </source>
</evidence>
<dbReference type="Pfam" id="PF02852">
    <property type="entry name" value="Pyr_redox_dim"/>
    <property type="match status" value="1"/>
</dbReference>
<dbReference type="AlphaFoldDB" id="A0A1L8"/>
<dbReference type="InterPro" id="IPR001763">
    <property type="entry name" value="Rhodanese-like_dom"/>
</dbReference>
<dbReference type="InterPro" id="IPR023753">
    <property type="entry name" value="FAD/NAD-binding_dom"/>
</dbReference>
<keyword evidence="6" id="KW-0676">Redox-active center</keyword>
<dbReference type="PRINTS" id="PR00368">
    <property type="entry name" value="FADPNR"/>
</dbReference>
<keyword evidence="4" id="KW-0274">FAD</keyword>
<dbReference type="SUPFAM" id="SSF51905">
    <property type="entry name" value="FAD/NAD(P)-binding domain"/>
    <property type="match status" value="1"/>
</dbReference>
<dbReference type="InterPro" id="IPR050260">
    <property type="entry name" value="FAD-bd_OxRdtase"/>
</dbReference>
<evidence type="ECO:0000256" key="6">
    <source>
        <dbReference type="ARBA" id="ARBA00023284"/>
    </source>
</evidence>
<dbReference type="PANTHER" id="PTHR43429:SF1">
    <property type="entry name" value="NAD(P)H SULFUR OXIDOREDUCTASE (COA-DEPENDENT)"/>
    <property type="match status" value="1"/>
</dbReference>
<keyword evidence="8" id="KW-0614">Plasmid</keyword>
<dbReference type="GO" id="GO:0016491">
    <property type="term" value="F:oxidoreductase activity"/>
    <property type="evidence" value="ECO:0007669"/>
    <property type="project" value="UniProtKB-KW"/>
</dbReference>
<dbReference type="InterPro" id="IPR036873">
    <property type="entry name" value="Rhodanese-like_dom_sf"/>
</dbReference>
<evidence type="ECO:0000256" key="1">
    <source>
        <dbReference type="ARBA" id="ARBA00001974"/>
    </source>
</evidence>
<comment type="cofactor">
    <cofactor evidence="1">
        <name>FAD</name>
        <dbReference type="ChEBI" id="CHEBI:57692"/>
    </cofactor>
</comment>
<proteinExistence type="inferred from homology"/>
<dbReference type="EMBL" id="DQ995354">
    <property type="protein sequence ID" value="ABJ16461.1"/>
    <property type="molecule type" value="Genomic_DNA"/>
</dbReference>
<reference evidence="8" key="1">
    <citation type="submission" date="2006-09" db="EMBL/GenBank/DDBJ databases">
        <title>Comparative analysis of five indigenous plasmids from a clinical strain of Escherichia coli with biofilm formation ability.</title>
        <authorList>
            <person name="Shu H.-Y."/>
            <person name="Lin G.-H."/>
        </authorList>
    </citation>
    <scope>NUCLEOTIDE SEQUENCE</scope>
    <source>
        <strain evidence="8">MG828</strain>
        <plasmid evidence="8">pMG828-4</plasmid>
    </source>
</reference>
<dbReference type="Gene3D" id="3.50.50.60">
    <property type="entry name" value="FAD/NAD(P)-binding domain"/>
    <property type="match status" value="2"/>
</dbReference>
<dbReference type="PRINTS" id="PR00411">
    <property type="entry name" value="PNDRDTASEI"/>
</dbReference>
<dbReference type="SUPFAM" id="SSF52821">
    <property type="entry name" value="Rhodanese/Cell cycle control phosphatase"/>
    <property type="match status" value="1"/>
</dbReference>
<dbReference type="Pfam" id="PF07992">
    <property type="entry name" value="Pyr_redox_2"/>
    <property type="match status" value="1"/>
</dbReference>
<evidence type="ECO:0000256" key="4">
    <source>
        <dbReference type="ARBA" id="ARBA00022827"/>
    </source>
</evidence>
<dbReference type="Gene3D" id="3.40.250.10">
    <property type="entry name" value="Rhodanese-like domain"/>
    <property type="match status" value="1"/>
</dbReference>
<dbReference type="SUPFAM" id="SSF55424">
    <property type="entry name" value="FAD/NAD-linked reductases, dimerisation (C-terminal) domain"/>
    <property type="match status" value="1"/>
</dbReference>
<comment type="similarity">
    <text evidence="2">Belongs to the class-III pyridine nucleotide-disulfide oxidoreductase family.</text>
</comment>
<feature type="domain" description="Rhodanese" evidence="7">
    <location>
        <begin position="477"/>
        <end position="561"/>
    </location>
</feature>
<organism evidence="8">
    <name type="scientific">Escherichia coli</name>
    <dbReference type="NCBI Taxonomy" id="562"/>
    <lineage>
        <taxon>Bacteria</taxon>
        <taxon>Pseudomonadati</taxon>
        <taxon>Pseudomonadota</taxon>
        <taxon>Gammaproteobacteria</taxon>
        <taxon>Enterobacterales</taxon>
        <taxon>Enterobacteriaceae</taxon>
        <taxon>Escherichia</taxon>
    </lineage>
</organism>
<keyword evidence="5" id="KW-0560">Oxidoreductase</keyword>
<evidence type="ECO:0000313" key="8">
    <source>
        <dbReference type="EMBL" id="ABJ16461.1"/>
    </source>
</evidence>
<evidence type="ECO:0000259" key="7">
    <source>
        <dbReference type="PROSITE" id="PS50206"/>
    </source>
</evidence>
<accession>A0A1L8</accession>
<sequence length="565" mass="60997">MADILPRVNREDVMKIVIVGGVAGGASAAARARRLSEDVSIVVFERGSDVSFANCGLPYHIGGKIPLRQSLILKTPEDFKSRFNIDVRIRHEVMSVDPVNKMVTVKNLTSGEVYTEEWDRLLLSTGAAPVVPPLPGLQEAGVFTLRNLTDMDAIQAWIEQHNIAHTTLVGGGFIGLEVMEALSERGISVTLLEMGEQVMAPVDPEMASALHQEIRSHGVDLRLRTALTEVLRTETGFRVALSDGGFLQTDMVILAIGVKPESSLATGAGLAVGKRGGISVNACMQTSIPDIYAVGDAVETPDLVFQEPANVPLAGPANRQGRIAADNMLDRHSLYHGSQGTSICKVFSLSIGSVGANEKQLKAHGTRYEKVYVHAADHASYYPGATMISLKLLFSPDTGKILGAQASGKKGVDKRIDVLAVVQRAGLTVNDLEHLELTYAPPFNSARDVVNQAGMVAANVIKGDTVICHVRDVLQREPGSYCLLDIRSPAELKQFGEYPDALSIPLDSLRENLDKLPEDKEIIIGCQSGLRGHVAYRMLQSHGFRTYNLSGGFITWQAVTESMSQ</sequence>
<keyword evidence="3" id="KW-0285">Flavoprotein</keyword>
<protein>
    <submittedName>
        <fullName evidence="8">Putative NADH oxidase</fullName>
    </submittedName>
</protein>
<evidence type="ECO:0000256" key="5">
    <source>
        <dbReference type="ARBA" id="ARBA00023002"/>
    </source>
</evidence>
<dbReference type="SMART" id="SM00450">
    <property type="entry name" value="RHOD"/>
    <property type="match status" value="1"/>
</dbReference>
<dbReference type="InterPro" id="IPR036188">
    <property type="entry name" value="FAD/NAD-bd_sf"/>
</dbReference>
<dbReference type="Pfam" id="PF00581">
    <property type="entry name" value="Rhodanese"/>
    <property type="match status" value="1"/>
</dbReference>
<dbReference type="InterPro" id="IPR004099">
    <property type="entry name" value="Pyr_nucl-diS_OxRdtase_dimer"/>
</dbReference>